<feature type="region of interest" description="Disordered" evidence="1">
    <location>
        <begin position="60"/>
        <end position="82"/>
    </location>
</feature>
<keyword evidence="3" id="KW-1185">Reference proteome</keyword>
<feature type="compositionally biased region" description="Polar residues" evidence="1">
    <location>
        <begin position="65"/>
        <end position="74"/>
    </location>
</feature>
<accession>A0A8C7WVM9</accession>
<dbReference type="Proteomes" id="UP000694383">
    <property type="component" value="Unplaced"/>
</dbReference>
<name>A0A8C7WVM9_9TELE</name>
<reference evidence="2" key="2">
    <citation type="submission" date="2025-09" db="UniProtKB">
        <authorList>
            <consortium name="Ensembl"/>
        </authorList>
    </citation>
    <scope>IDENTIFICATION</scope>
</reference>
<protein>
    <submittedName>
        <fullName evidence="2">Uncharacterized protein</fullName>
    </submittedName>
</protein>
<evidence type="ECO:0000313" key="3">
    <source>
        <dbReference type="Proteomes" id="UP000694383"/>
    </source>
</evidence>
<sequence>MTDLVLFPVCREDAHRGFSRTFNIKHLFVLLNRGEELSGSATFHGSVHLPDEQNLLENPEEKFHSQSSPNQGSQGVLEAVGP</sequence>
<dbReference type="AlphaFoldDB" id="A0A8C7WVM9"/>
<proteinExistence type="predicted"/>
<evidence type="ECO:0000256" key="1">
    <source>
        <dbReference type="SAM" id="MobiDB-lite"/>
    </source>
</evidence>
<dbReference type="Ensembl" id="ENSOSIT00000004348.1">
    <property type="protein sequence ID" value="ENSOSIP00000004060.1"/>
    <property type="gene ID" value="ENSOSIG00000002739.1"/>
</dbReference>
<evidence type="ECO:0000313" key="2">
    <source>
        <dbReference type="Ensembl" id="ENSOSIP00000004060.1"/>
    </source>
</evidence>
<reference evidence="2" key="1">
    <citation type="submission" date="2025-08" db="UniProtKB">
        <authorList>
            <consortium name="Ensembl"/>
        </authorList>
    </citation>
    <scope>IDENTIFICATION</scope>
</reference>
<organism evidence="2 3">
    <name type="scientific">Oryzias sinensis</name>
    <name type="common">Chinese medaka</name>
    <dbReference type="NCBI Taxonomy" id="183150"/>
    <lineage>
        <taxon>Eukaryota</taxon>
        <taxon>Metazoa</taxon>
        <taxon>Chordata</taxon>
        <taxon>Craniata</taxon>
        <taxon>Vertebrata</taxon>
        <taxon>Euteleostomi</taxon>
        <taxon>Actinopterygii</taxon>
        <taxon>Neopterygii</taxon>
        <taxon>Teleostei</taxon>
        <taxon>Neoteleostei</taxon>
        <taxon>Acanthomorphata</taxon>
        <taxon>Ovalentaria</taxon>
        <taxon>Atherinomorphae</taxon>
        <taxon>Beloniformes</taxon>
        <taxon>Adrianichthyidae</taxon>
        <taxon>Oryziinae</taxon>
        <taxon>Oryzias</taxon>
    </lineage>
</organism>